<reference evidence="4 5" key="1">
    <citation type="journal article" date="2010" name="Cell">
        <title>The genome of Naegleria gruberi illuminates early eukaryotic versatility.</title>
        <authorList>
            <person name="Fritz-Laylin L.K."/>
            <person name="Prochnik S.E."/>
            <person name="Ginger M.L."/>
            <person name="Dacks J.B."/>
            <person name="Carpenter M.L."/>
            <person name="Field M.C."/>
            <person name="Kuo A."/>
            <person name="Paredez A."/>
            <person name="Chapman J."/>
            <person name="Pham J."/>
            <person name="Shu S."/>
            <person name="Neupane R."/>
            <person name="Cipriano M."/>
            <person name="Mancuso J."/>
            <person name="Tu H."/>
            <person name="Salamov A."/>
            <person name="Lindquist E."/>
            <person name="Shapiro H."/>
            <person name="Lucas S."/>
            <person name="Grigoriev I.V."/>
            <person name="Cande W.Z."/>
            <person name="Fulton C."/>
            <person name="Rokhsar D.S."/>
            <person name="Dawson S.C."/>
        </authorList>
    </citation>
    <scope>NUCLEOTIDE SEQUENCE [LARGE SCALE GENOMIC DNA]</scope>
    <source>
        <strain evidence="4 5">NEG-M</strain>
    </source>
</reference>
<dbReference type="EMBL" id="GG738892">
    <property type="protein sequence ID" value="EFC40506.1"/>
    <property type="molecule type" value="Genomic_DNA"/>
</dbReference>
<comment type="similarity">
    <text evidence="1 3">Belongs to the short-chain dehydrogenases/reductases (SDR) family.</text>
</comment>
<name>D2VRR2_NAEGR</name>
<evidence type="ECO:0000256" key="1">
    <source>
        <dbReference type="ARBA" id="ARBA00006484"/>
    </source>
</evidence>
<dbReference type="PRINTS" id="PR00081">
    <property type="entry name" value="GDHRDH"/>
</dbReference>
<dbReference type="STRING" id="5762.D2VRR2"/>
<dbReference type="InterPro" id="IPR036291">
    <property type="entry name" value="NAD(P)-bd_dom_sf"/>
</dbReference>
<dbReference type="KEGG" id="ngr:NAEGRDRAFT_71675"/>
<dbReference type="OMA" id="FNIDVTC"/>
<proteinExistence type="inferred from homology"/>
<evidence type="ECO:0000256" key="2">
    <source>
        <dbReference type="ARBA" id="ARBA00023002"/>
    </source>
</evidence>
<dbReference type="Proteomes" id="UP000006671">
    <property type="component" value="Unassembled WGS sequence"/>
</dbReference>
<organism evidence="5">
    <name type="scientific">Naegleria gruberi</name>
    <name type="common">Amoeba</name>
    <dbReference type="NCBI Taxonomy" id="5762"/>
    <lineage>
        <taxon>Eukaryota</taxon>
        <taxon>Discoba</taxon>
        <taxon>Heterolobosea</taxon>
        <taxon>Tetramitia</taxon>
        <taxon>Eutetramitia</taxon>
        <taxon>Vahlkampfiidae</taxon>
        <taxon>Naegleria</taxon>
    </lineage>
</organism>
<gene>
    <name evidence="4" type="ORF">NAEGRDRAFT_71675</name>
</gene>
<dbReference type="GO" id="GO:0016491">
    <property type="term" value="F:oxidoreductase activity"/>
    <property type="evidence" value="ECO:0007669"/>
    <property type="project" value="UniProtKB-KW"/>
</dbReference>
<sequence>MSQNRVWFVTGTSSGIGKEIAKAVLKGGDKVIAAARNLDSIKDLKELGAHTLQLDVTLSEKQLSSLMNDAINVYGQIDILVNNAAFAIWGSIEETSEEETEKLFSTNFFGPLKLIKAVLPHMRSRRTGVIVNISSLAGVSGFKASSLYPATKFALEGLSESLKDEVQHLGIKVLVVEPGFFRTELASPNNMVIVKRTVSDYDQHYNEFDLTSIHHKQSGDPKKLAERLFDVVTQSGSAQGREIPFRLPIGDDAYPFVSSKYEKNLEELANIKDLTSGTSFQE</sequence>
<evidence type="ECO:0000256" key="3">
    <source>
        <dbReference type="RuleBase" id="RU000363"/>
    </source>
</evidence>
<dbReference type="eggNOG" id="KOG1205">
    <property type="taxonomic scope" value="Eukaryota"/>
</dbReference>
<dbReference type="PANTHER" id="PTHR43976:SF16">
    <property type="entry name" value="SHORT-CHAIN DEHYDROGENASE_REDUCTASE FAMILY PROTEIN"/>
    <property type="match status" value="1"/>
</dbReference>
<dbReference type="GeneID" id="8854397"/>
<dbReference type="Gene3D" id="3.40.50.720">
    <property type="entry name" value="NAD(P)-binding Rossmann-like Domain"/>
    <property type="match status" value="1"/>
</dbReference>
<keyword evidence="5" id="KW-1185">Reference proteome</keyword>
<protein>
    <submittedName>
        <fullName evidence="4">Predicted protein</fullName>
    </submittedName>
</protein>
<dbReference type="PRINTS" id="PR00080">
    <property type="entry name" value="SDRFAMILY"/>
</dbReference>
<dbReference type="AlphaFoldDB" id="D2VRR2"/>
<evidence type="ECO:0000313" key="5">
    <source>
        <dbReference type="Proteomes" id="UP000006671"/>
    </source>
</evidence>
<evidence type="ECO:0000313" key="4">
    <source>
        <dbReference type="EMBL" id="EFC40506.1"/>
    </source>
</evidence>
<dbReference type="InterPro" id="IPR051911">
    <property type="entry name" value="SDR_oxidoreductase"/>
</dbReference>
<dbReference type="InParanoid" id="D2VRR2"/>
<dbReference type="PANTHER" id="PTHR43976">
    <property type="entry name" value="SHORT CHAIN DEHYDROGENASE"/>
    <property type="match status" value="1"/>
</dbReference>
<dbReference type="VEuPathDB" id="AmoebaDB:NAEGRDRAFT_71675"/>
<keyword evidence="2" id="KW-0560">Oxidoreductase</keyword>
<dbReference type="OrthoDB" id="1274115at2759"/>
<dbReference type="RefSeq" id="XP_002673250.1">
    <property type="nucleotide sequence ID" value="XM_002673204.1"/>
</dbReference>
<accession>D2VRR2</accession>
<dbReference type="InterPro" id="IPR002347">
    <property type="entry name" value="SDR_fam"/>
</dbReference>
<dbReference type="Pfam" id="PF00106">
    <property type="entry name" value="adh_short"/>
    <property type="match status" value="1"/>
</dbReference>
<dbReference type="CDD" id="cd05374">
    <property type="entry name" value="17beta-HSD-like_SDR_c"/>
    <property type="match status" value="1"/>
</dbReference>
<dbReference type="SUPFAM" id="SSF51735">
    <property type="entry name" value="NAD(P)-binding Rossmann-fold domains"/>
    <property type="match status" value="1"/>
</dbReference>